<dbReference type="EMBL" id="JAXOVC010000004">
    <property type="protein sequence ID" value="KAK4503272.1"/>
    <property type="molecule type" value="Genomic_DNA"/>
</dbReference>
<dbReference type="Pfam" id="PF02782">
    <property type="entry name" value="FGGY_C"/>
    <property type="match status" value="1"/>
</dbReference>
<dbReference type="Proteomes" id="UP001305779">
    <property type="component" value="Unassembled WGS sequence"/>
</dbReference>
<protein>
    <recommendedName>
        <fullName evidence="3">glycerol kinase</fullName>
        <ecNumber evidence="3">2.7.1.30</ecNumber>
    </recommendedName>
    <alternativeName>
        <fullName evidence="9">ATP:glycerol 3-phosphotransferase</fullName>
    </alternativeName>
</protein>
<name>A0ABR0EP78_ZASCE</name>
<dbReference type="NCBIfam" id="NF000756">
    <property type="entry name" value="PRK00047.1"/>
    <property type="match status" value="1"/>
</dbReference>
<dbReference type="PANTHER" id="PTHR10196:SF69">
    <property type="entry name" value="GLYCEROL KINASE"/>
    <property type="match status" value="1"/>
</dbReference>
<evidence type="ECO:0000256" key="11">
    <source>
        <dbReference type="SAM" id="MobiDB-lite"/>
    </source>
</evidence>
<sequence>MAPLDGATEKLEKNSSSSYFNTMTAASNSTHDGVPEPQSKPQRPGMPRFTTSKENVLSTFFIGAIDQGTTSSRFIIFDGTGQPVTSHQHEFQQYYPESGWHEHDPYELVASVRNCIRKASQSFKEIGHDIEDIKVVGLTTQRETTLVWDVETGEPLHNAIAWPDTRTKGLVRELKEKEKAEGINIAELTGMPLSTYPSAVKLVWLLRNVPKVKEAYDAGRLAFGTVDTWLLYNLNGKDKGVFVTDSTNASRTMFMNLHTVKYDPKLLEFFDIDINKIHLPKISPSSDAQAYGRISSGPLMGMKIAGCLGDQSAALVGQQGFTPGCAKNTYGTGCFLLYNVGEKPVISKHGLLATIAYDFGRHRKPVYALEGSIAVAGSGVKFLMNNMGFITHSHKISDLAASVEDNGGLVFVTAFSGLFAPYWIDDAKGTIFGITQHTQRGHIARATLEATCFQTKAILDAMEKDSGHHLSDLAVDGGMSNSNLCMQTQANIIGIPVDRPDMHETTSLGAAIAAGFAVDIWKEFDELKAINQKGRKLFTPDITPEESDKMFKKWARAVEMCRGWLDPEESGGDF</sequence>
<feature type="domain" description="Carbohydrate kinase FGGY C-terminal" evidence="13">
    <location>
        <begin position="327"/>
        <end position="517"/>
    </location>
</feature>
<evidence type="ECO:0000256" key="5">
    <source>
        <dbReference type="ARBA" id="ARBA00022741"/>
    </source>
</evidence>
<dbReference type="CDD" id="cd07792">
    <property type="entry name" value="ASKHA_NBD_FGGY_GK1-3-like"/>
    <property type="match status" value="1"/>
</dbReference>
<dbReference type="Gene3D" id="3.30.420.40">
    <property type="match status" value="2"/>
</dbReference>
<dbReference type="InterPro" id="IPR005999">
    <property type="entry name" value="Glycerol_kin"/>
</dbReference>
<comment type="pathway">
    <text evidence="1">Polyol metabolism; glycerol degradation via glycerol kinase pathway; sn-glycerol 3-phosphate from glycerol: step 1/1.</text>
</comment>
<evidence type="ECO:0000256" key="1">
    <source>
        <dbReference type="ARBA" id="ARBA00005190"/>
    </source>
</evidence>
<keyword evidence="5" id="KW-0547">Nucleotide-binding</keyword>
<feature type="compositionally biased region" description="Polar residues" evidence="11">
    <location>
        <begin position="14"/>
        <end position="31"/>
    </location>
</feature>
<dbReference type="PROSITE" id="PS00445">
    <property type="entry name" value="FGGY_KINASES_2"/>
    <property type="match status" value="1"/>
</dbReference>
<evidence type="ECO:0000313" key="15">
    <source>
        <dbReference type="Proteomes" id="UP001305779"/>
    </source>
</evidence>
<gene>
    <name evidence="14" type="ORF">PRZ48_006700</name>
</gene>
<feature type="domain" description="Carbohydrate kinase FGGY N-terminal" evidence="12">
    <location>
        <begin position="62"/>
        <end position="317"/>
    </location>
</feature>
<comment type="similarity">
    <text evidence="2 10">Belongs to the FGGY kinase family.</text>
</comment>
<dbReference type="PIRSF" id="PIRSF000538">
    <property type="entry name" value="GlpK"/>
    <property type="match status" value="1"/>
</dbReference>
<evidence type="ECO:0000256" key="6">
    <source>
        <dbReference type="ARBA" id="ARBA00022777"/>
    </source>
</evidence>
<proteinExistence type="inferred from homology"/>
<evidence type="ECO:0000256" key="4">
    <source>
        <dbReference type="ARBA" id="ARBA00022679"/>
    </source>
</evidence>
<dbReference type="InterPro" id="IPR018484">
    <property type="entry name" value="FGGY_N"/>
</dbReference>
<dbReference type="PANTHER" id="PTHR10196">
    <property type="entry name" value="SUGAR KINASE"/>
    <property type="match status" value="1"/>
</dbReference>
<dbReference type="InterPro" id="IPR018485">
    <property type="entry name" value="FGGY_C"/>
</dbReference>
<keyword evidence="7" id="KW-0319">Glycerol metabolism</keyword>
<dbReference type="SUPFAM" id="SSF53067">
    <property type="entry name" value="Actin-like ATPase domain"/>
    <property type="match status" value="2"/>
</dbReference>
<evidence type="ECO:0000256" key="8">
    <source>
        <dbReference type="ARBA" id="ARBA00022840"/>
    </source>
</evidence>
<keyword evidence="15" id="KW-1185">Reference proteome</keyword>
<dbReference type="NCBIfam" id="TIGR01311">
    <property type="entry name" value="glycerol_kin"/>
    <property type="match status" value="1"/>
</dbReference>
<keyword evidence="4 10" id="KW-0808">Transferase</keyword>
<comment type="caution">
    <text evidence="14">The sequence shown here is derived from an EMBL/GenBank/DDBJ whole genome shotgun (WGS) entry which is preliminary data.</text>
</comment>
<dbReference type="InterPro" id="IPR043129">
    <property type="entry name" value="ATPase_NBD"/>
</dbReference>
<evidence type="ECO:0000256" key="2">
    <source>
        <dbReference type="ARBA" id="ARBA00009156"/>
    </source>
</evidence>
<dbReference type="PROSITE" id="PS00933">
    <property type="entry name" value="FGGY_KINASES_1"/>
    <property type="match status" value="1"/>
</dbReference>
<feature type="region of interest" description="Disordered" evidence="11">
    <location>
        <begin position="1"/>
        <end position="50"/>
    </location>
</feature>
<evidence type="ECO:0000256" key="3">
    <source>
        <dbReference type="ARBA" id="ARBA00012099"/>
    </source>
</evidence>
<evidence type="ECO:0000259" key="12">
    <source>
        <dbReference type="Pfam" id="PF00370"/>
    </source>
</evidence>
<dbReference type="EC" id="2.7.1.30" evidence="3"/>
<accession>A0ABR0EP78</accession>
<reference evidence="14 15" key="1">
    <citation type="journal article" date="2023" name="G3 (Bethesda)">
        <title>A chromosome-level genome assembly of Zasmidium syzygii isolated from banana leaves.</title>
        <authorList>
            <person name="van Westerhoven A.C."/>
            <person name="Mehrabi R."/>
            <person name="Talebi R."/>
            <person name="Steentjes M.B.F."/>
            <person name="Corcolon B."/>
            <person name="Chong P.A."/>
            <person name="Kema G.H.J."/>
            <person name="Seidl M.F."/>
        </authorList>
    </citation>
    <scope>NUCLEOTIDE SEQUENCE [LARGE SCALE GENOMIC DNA]</scope>
    <source>
        <strain evidence="14 15">P124</strain>
    </source>
</reference>
<keyword evidence="8" id="KW-0067">ATP-binding</keyword>
<keyword evidence="6 10" id="KW-0418">Kinase</keyword>
<organism evidence="14 15">
    <name type="scientific">Zasmidium cellare</name>
    <name type="common">Wine cellar mold</name>
    <name type="synonym">Racodium cellare</name>
    <dbReference type="NCBI Taxonomy" id="395010"/>
    <lineage>
        <taxon>Eukaryota</taxon>
        <taxon>Fungi</taxon>
        <taxon>Dikarya</taxon>
        <taxon>Ascomycota</taxon>
        <taxon>Pezizomycotina</taxon>
        <taxon>Dothideomycetes</taxon>
        <taxon>Dothideomycetidae</taxon>
        <taxon>Mycosphaerellales</taxon>
        <taxon>Mycosphaerellaceae</taxon>
        <taxon>Zasmidium</taxon>
    </lineage>
</organism>
<evidence type="ECO:0000259" key="13">
    <source>
        <dbReference type="Pfam" id="PF02782"/>
    </source>
</evidence>
<evidence type="ECO:0000256" key="7">
    <source>
        <dbReference type="ARBA" id="ARBA00022798"/>
    </source>
</evidence>
<dbReference type="Pfam" id="PF00370">
    <property type="entry name" value="FGGY_N"/>
    <property type="match status" value="1"/>
</dbReference>
<evidence type="ECO:0000256" key="9">
    <source>
        <dbReference type="ARBA" id="ARBA00043149"/>
    </source>
</evidence>
<evidence type="ECO:0000313" key="14">
    <source>
        <dbReference type="EMBL" id="KAK4503272.1"/>
    </source>
</evidence>
<dbReference type="InterPro" id="IPR000577">
    <property type="entry name" value="Carb_kinase_FGGY"/>
</dbReference>
<dbReference type="InterPro" id="IPR042018">
    <property type="entry name" value="GK1-3_metazoan-type"/>
</dbReference>
<dbReference type="InterPro" id="IPR018483">
    <property type="entry name" value="Carb_kinase_FGGY_CS"/>
</dbReference>
<evidence type="ECO:0000256" key="10">
    <source>
        <dbReference type="RuleBase" id="RU003733"/>
    </source>
</evidence>